<dbReference type="KEGG" id="som:SOMG_00091"/>
<dbReference type="Pfam" id="PF15370">
    <property type="entry name" value="NOPCHAP1"/>
    <property type="match status" value="1"/>
</dbReference>
<dbReference type="GeneID" id="80873578"/>
<feature type="compositionally biased region" description="Basic and acidic residues" evidence="1">
    <location>
        <begin position="126"/>
        <end position="149"/>
    </location>
</feature>
<dbReference type="GO" id="GO:0000492">
    <property type="term" value="P:box C/D snoRNP assembly"/>
    <property type="evidence" value="ECO:0007669"/>
    <property type="project" value="InterPro"/>
</dbReference>
<organism evidence="2 3">
    <name type="scientific">Schizosaccharomyces osmophilus</name>
    <dbReference type="NCBI Taxonomy" id="2545709"/>
    <lineage>
        <taxon>Eukaryota</taxon>
        <taxon>Fungi</taxon>
        <taxon>Dikarya</taxon>
        <taxon>Ascomycota</taxon>
        <taxon>Taphrinomycotina</taxon>
        <taxon>Schizosaccharomycetes</taxon>
        <taxon>Schizosaccharomycetales</taxon>
        <taxon>Schizosaccharomycetaceae</taxon>
        <taxon>Schizosaccharomyces</taxon>
    </lineage>
</organism>
<dbReference type="InterPro" id="IPR027921">
    <property type="entry name" value="NOPCHAP1"/>
</dbReference>
<keyword evidence="3" id="KW-1185">Reference proteome</keyword>
<sequence>MDPNQQSNSARSSVLDQCRSFLPQLKEANEELHNSGGKHDLQDLSNDENYIEMDLALGVLEGQSAKQHDLEEASSNAEEDNDEVEGNSLEHLLNIYHQQIQGPLDNETTLTDFLGEKLSKAAQADLEQKPEESSESDIREVETKTTKKL</sequence>
<evidence type="ECO:0000256" key="1">
    <source>
        <dbReference type="SAM" id="MobiDB-lite"/>
    </source>
</evidence>
<reference evidence="2 3" key="1">
    <citation type="journal article" date="2023" name="G3 (Bethesda)">
        <title>A high-quality reference genome for the fission yeast Schizosaccharomyces osmophilus.</title>
        <authorList>
            <person name="Jia G.S."/>
            <person name="Zhang W.C."/>
            <person name="Liang Y."/>
            <person name="Liu X.H."/>
            <person name="Rhind N."/>
            <person name="Pidoux A."/>
            <person name="Brysch-Herzberg M."/>
            <person name="Du L.L."/>
        </authorList>
    </citation>
    <scope>NUCLEOTIDE SEQUENCE [LARGE SCALE GENOMIC DNA]</scope>
    <source>
        <strain evidence="2 3">CBS 15793</strain>
    </source>
</reference>
<dbReference type="RefSeq" id="XP_056035026.1">
    <property type="nucleotide sequence ID" value="XM_056178889.1"/>
</dbReference>
<feature type="region of interest" description="Disordered" evidence="1">
    <location>
        <begin position="62"/>
        <end position="85"/>
    </location>
</feature>
<feature type="region of interest" description="Disordered" evidence="1">
    <location>
        <begin position="121"/>
        <end position="149"/>
    </location>
</feature>
<dbReference type="AlphaFoldDB" id="A0AAE9W757"/>
<name>A0AAE9W757_9SCHI</name>
<dbReference type="GO" id="GO:0062064">
    <property type="term" value="F:box C/D methylation guide snoRNP complex binding"/>
    <property type="evidence" value="ECO:0007669"/>
    <property type="project" value="TreeGrafter"/>
</dbReference>
<dbReference type="Proteomes" id="UP001212411">
    <property type="component" value="Chromosome 1"/>
</dbReference>
<gene>
    <name evidence="2" type="primary">new4</name>
    <name evidence="2" type="ORF">SOMG_00091</name>
</gene>
<dbReference type="PANTHER" id="PTHR28674">
    <property type="entry name" value="SIMILAR TO DNA SEGMENT, CHR 10, WAYNE STATE UNIVERSITY 102,-EXPRESSED"/>
    <property type="match status" value="1"/>
</dbReference>
<dbReference type="PANTHER" id="PTHR28674:SF1">
    <property type="entry name" value="NOP PROTEIN CHAPERONE 1"/>
    <property type="match status" value="1"/>
</dbReference>
<evidence type="ECO:0000313" key="2">
    <source>
        <dbReference type="EMBL" id="WBW70783.1"/>
    </source>
</evidence>
<proteinExistence type="predicted"/>
<dbReference type="EMBL" id="CP115611">
    <property type="protein sequence ID" value="WBW70783.1"/>
    <property type="molecule type" value="Genomic_DNA"/>
</dbReference>
<evidence type="ECO:0000313" key="3">
    <source>
        <dbReference type="Proteomes" id="UP001212411"/>
    </source>
</evidence>
<accession>A0AAE9W757</accession>
<protein>
    <submittedName>
        <fullName evidence="2">Client-loading PAQosome cofactor</fullName>
    </submittedName>
</protein>